<dbReference type="InParanoid" id="A0A136IUP5"/>
<dbReference type="AlphaFoldDB" id="A0A136IUP5"/>
<feature type="region of interest" description="Disordered" evidence="1">
    <location>
        <begin position="1"/>
        <end position="54"/>
    </location>
</feature>
<sequence length="187" mass="21073">MGVVGAEVVAGSHVAAEDEDEGSGVRAARNQPWRSPNWRQDVAETSVTTTTIPRHREDLPQWDVARVEHRRQTGQPPQRLLPGSHPRQPKDGIQHKTLASAAAAVTILRHLYSFVDIKYRGDPQASPPELKAQRDKEEQAGALVRLLWADLQQTLDDDRHKQRQQYLVLGEIISQLVDHRTRNPDVD</sequence>
<keyword evidence="3" id="KW-1185">Reference proteome</keyword>
<name>A0A136IUP5_9PEZI</name>
<dbReference type="OrthoDB" id="4773508at2759"/>
<evidence type="ECO:0000256" key="1">
    <source>
        <dbReference type="SAM" id="MobiDB-lite"/>
    </source>
</evidence>
<dbReference type="EMBL" id="KQ964257">
    <property type="protein sequence ID" value="KXJ88637.1"/>
    <property type="molecule type" value="Genomic_DNA"/>
</dbReference>
<dbReference type="Proteomes" id="UP000070501">
    <property type="component" value="Unassembled WGS sequence"/>
</dbReference>
<proteinExistence type="predicted"/>
<evidence type="ECO:0000313" key="2">
    <source>
        <dbReference type="EMBL" id="KXJ88637.1"/>
    </source>
</evidence>
<evidence type="ECO:0000313" key="3">
    <source>
        <dbReference type="Proteomes" id="UP000070501"/>
    </source>
</evidence>
<feature type="region of interest" description="Disordered" evidence="1">
    <location>
        <begin position="70"/>
        <end position="92"/>
    </location>
</feature>
<protein>
    <submittedName>
        <fullName evidence="2">Uncharacterized protein</fullName>
    </submittedName>
</protein>
<feature type="compositionally biased region" description="Polar residues" evidence="1">
    <location>
        <begin position="32"/>
        <end position="52"/>
    </location>
</feature>
<accession>A0A136IUP5</accession>
<organism evidence="2 3">
    <name type="scientific">Microdochium bolleyi</name>
    <dbReference type="NCBI Taxonomy" id="196109"/>
    <lineage>
        <taxon>Eukaryota</taxon>
        <taxon>Fungi</taxon>
        <taxon>Dikarya</taxon>
        <taxon>Ascomycota</taxon>
        <taxon>Pezizomycotina</taxon>
        <taxon>Sordariomycetes</taxon>
        <taxon>Xylariomycetidae</taxon>
        <taxon>Xylariales</taxon>
        <taxon>Microdochiaceae</taxon>
        <taxon>Microdochium</taxon>
    </lineage>
</organism>
<gene>
    <name evidence="2" type="ORF">Micbo1qcDRAFT_213711</name>
</gene>
<reference evidence="3" key="1">
    <citation type="submission" date="2016-02" db="EMBL/GenBank/DDBJ databases">
        <title>Draft genome sequence of Microdochium bolleyi, a fungal endophyte of beachgrass.</title>
        <authorList>
            <consortium name="DOE Joint Genome Institute"/>
            <person name="David A.S."/>
            <person name="May G."/>
            <person name="Haridas S."/>
            <person name="Lim J."/>
            <person name="Wang M."/>
            <person name="Labutti K."/>
            <person name="Lipzen A."/>
            <person name="Barry K."/>
            <person name="Grigoriev I.V."/>
        </authorList>
    </citation>
    <scope>NUCLEOTIDE SEQUENCE [LARGE SCALE GENOMIC DNA]</scope>
    <source>
        <strain evidence="3">J235TASD1</strain>
    </source>
</reference>